<dbReference type="GO" id="GO:0002196">
    <property type="term" value="F:Ser-tRNA(Ala) deacylase activity"/>
    <property type="evidence" value="ECO:0007669"/>
    <property type="project" value="TreeGrafter"/>
</dbReference>
<evidence type="ECO:0000313" key="5">
    <source>
        <dbReference type="EMBL" id="KCV69749.1"/>
    </source>
</evidence>
<dbReference type="AlphaFoldDB" id="A0A058Z628"/>
<dbReference type="STRING" id="691883.A0A058Z628"/>
<dbReference type="Pfam" id="PF07973">
    <property type="entry name" value="tRNA_SAD"/>
    <property type="match status" value="1"/>
</dbReference>
<dbReference type="GO" id="GO:0004812">
    <property type="term" value="F:aminoacyl-tRNA ligase activity"/>
    <property type="evidence" value="ECO:0007669"/>
    <property type="project" value="InterPro"/>
</dbReference>
<dbReference type="GO" id="GO:0046872">
    <property type="term" value="F:metal ion binding"/>
    <property type="evidence" value="ECO:0007669"/>
    <property type="project" value="UniProtKB-KW"/>
</dbReference>
<evidence type="ECO:0000256" key="2">
    <source>
        <dbReference type="ARBA" id="ARBA00022723"/>
    </source>
</evidence>
<keyword evidence="2" id="KW-0479">Metal-binding</keyword>
<dbReference type="GO" id="GO:0043039">
    <property type="term" value="P:tRNA aminoacylation"/>
    <property type="evidence" value="ECO:0007669"/>
    <property type="project" value="InterPro"/>
</dbReference>
<reference evidence="5" key="1">
    <citation type="submission" date="2013-04" db="EMBL/GenBank/DDBJ databases">
        <title>The Genome Sequence of Fonticula alba ATCC 38817.</title>
        <authorList>
            <consortium name="The Broad Institute Genomics Platform"/>
            <person name="Russ C."/>
            <person name="Cuomo C."/>
            <person name="Burger G."/>
            <person name="Gray M.W."/>
            <person name="Holland P.W.H."/>
            <person name="King N."/>
            <person name="Lang F.B.F."/>
            <person name="Roger A.J."/>
            <person name="Ruiz-Trillo I."/>
            <person name="Brown M."/>
            <person name="Walker B."/>
            <person name="Young S."/>
            <person name="Zeng Q."/>
            <person name="Gargeya S."/>
            <person name="Fitzgerald M."/>
            <person name="Haas B."/>
            <person name="Abouelleil A."/>
            <person name="Allen A.W."/>
            <person name="Alvarado L."/>
            <person name="Arachchi H.M."/>
            <person name="Berlin A.M."/>
            <person name="Chapman S.B."/>
            <person name="Gainer-Dewar J."/>
            <person name="Goldberg J."/>
            <person name="Griggs A."/>
            <person name="Gujja S."/>
            <person name="Hansen M."/>
            <person name="Howarth C."/>
            <person name="Imamovic A."/>
            <person name="Ireland A."/>
            <person name="Larimer J."/>
            <person name="McCowan C."/>
            <person name="Murphy C."/>
            <person name="Pearson M."/>
            <person name="Poon T.W."/>
            <person name="Priest M."/>
            <person name="Roberts A."/>
            <person name="Saif S."/>
            <person name="Shea T."/>
            <person name="Sisk P."/>
            <person name="Sykes S."/>
            <person name="Wortman J."/>
            <person name="Nusbaum C."/>
            <person name="Birren B."/>
        </authorList>
    </citation>
    <scope>NUCLEOTIDE SEQUENCE [LARGE SCALE GENOMIC DNA]</scope>
    <source>
        <strain evidence="5">ATCC 38817</strain>
    </source>
</reference>
<accession>A0A058Z628</accession>
<dbReference type="RefSeq" id="XP_009496314.1">
    <property type="nucleotide sequence ID" value="XM_009498039.1"/>
</dbReference>
<dbReference type="InterPro" id="IPR012947">
    <property type="entry name" value="tRNA_SAD"/>
</dbReference>
<gene>
    <name evidence="5" type="ORF">H696_04159</name>
</gene>
<sequence length="431" mass="45783">MAICAQIAGIPVMDVQRHDGLCVHYLATVPPPAGMTVEVALDWEHRWDVMQQHSGQHLFSATALATFGWRTYRWDYRPDICSVELVTESAIVTEDVLAQLERAVNAAIGRAHPVAARIHNPEDDAGPTRVTSKQSLFNASLGPTPPVRIIEIDTADSCTCCGTHVSNTSELQLFKILPTVTTRRRSGLPTTTISFLAGGRILGFMSHLLQVDQAVGALLSCSRPEYAQMIEYNKTRLNDARALSSSLLSHTCGFLHTTMRTSSADVTVWRAFDVPIEQLKTIVLKIAQLLQQSHAEAPAARPARQLLAVSCPAPVPAKGGKKAADQQPAQPQQTLPYLLLTVAGDAPDAEALATAASDALVSAVQGPLPNTCYRIAVPPAAGGGGRGRGAAAAAPAAAPLASICCQGTIASQAELDHVLQAWGASRQLHLC</sequence>
<dbReference type="SUPFAM" id="SSF55186">
    <property type="entry name" value="ThrRS/AlaRS common domain"/>
    <property type="match status" value="1"/>
</dbReference>
<dbReference type="SMART" id="SM00863">
    <property type="entry name" value="tRNA_SAD"/>
    <property type="match status" value="1"/>
</dbReference>
<dbReference type="eggNOG" id="KOG2105">
    <property type="taxonomic scope" value="Eukaryota"/>
</dbReference>
<evidence type="ECO:0000256" key="1">
    <source>
        <dbReference type="ARBA" id="ARBA00001947"/>
    </source>
</evidence>
<dbReference type="InterPro" id="IPR051335">
    <property type="entry name" value="Alanyl-tRNA_Editing_Enzymes"/>
</dbReference>
<keyword evidence="6" id="KW-1185">Reference proteome</keyword>
<dbReference type="EMBL" id="KB932206">
    <property type="protein sequence ID" value="KCV69749.1"/>
    <property type="molecule type" value="Genomic_DNA"/>
</dbReference>
<dbReference type="OrthoDB" id="288942at2759"/>
<dbReference type="PANTHER" id="PTHR43462:SF1">
    <property type="entry name" value="ALANYL-TRNA EDITING PROTEIN AARSD1"/>
    <property type="match status" value="1"/>
</dbReference>
<comment type="cofactor">
    <cofactor evidence="1">
        <name>Zn(2+)</name>
        <dbReference type="ChEBI" id="CHEBI:29105"/>
    </cofactor>
</comment>
<evidence type="ECO:0000259" key="4">
    <source>
        <dbReference type="SMART" id="SM00863"/>
    </source>
</evidence>
<dbReference type="GeneID" id="20528884"/>
<dbReference type="GO" id="GO:0005524">
    <property type="term" value="F:ATP binding"/>
    <property type="evidence" value="ECO:0007669"/>
    <property type="project" value="InterPro"/>
</dbReference>
<name>A0A058Z628_FONAL</name>
<dbReference type="Gene3D" id="3.30.980.10">
    <property type="entry name" value="Threonyl-trna Synthetase, Chain A, domain 2"/>
    <property type="match status" value="1"/>
</dbReference>
<dbReference type="InterPro" id="IPR018163">
    <property type="entry name" value="Thr/Ala-tRNA-synth_IIc_edit"/>
</dbReference>
<evidence type="ECO:0000256" key="3">
    <source>
        <dbReference type="ARBA" id="ARBA00022833"/>
    </source>
</evidence>
<dbReference type="Proteomes" id="UP000030693">
    <property type="component" value="Unassembled WGS sequence"/>
</dbReference>
<keyword evidence="3" id="KW-0862">Zinc</keyword>
<organism evidence="5">
    <name type="scientific">Fonticula alba</name>
    <name type="common">Slime mold</name>
    <dbReference type="NCBI Taxonomy" id="691883"/>
    <lineage>
        <taxon>Eukaryota</taxon>
        <taxon>Rotosphaerida</taxon>
        <taxon>Fonticulaceae</taxon>
        <taxon>Fonticula</taxon>
    </lineage>
</organism>
<evidence type="ECO:0000313" key="6">
    <source>
        <dbReference type="Proteomes" id="UP000030693"/>
    </source>
</evidence>
<feature type="domain" description="Threonyl/alanyl tRNA synthetase SAD" evidence="4">
    <location>
        <begin position="147"/>
        <end position="185"/>
    </location>
</feature>
<dbReference type="PANTHER" id="PTHR43462">
    <property type="entry name" value="ALANYL-TRNA EDITING PROTEIN"/>
    <property type="match status" value="1"/>
</dbReference>
<protein>
    <recommendedName>
        <fullName evidence="4">Threonyl/alanyl tRNA synthetase SAD domain-containing protein</fullName>
    </recommendedName>
</protein>
<proteinExistence type="predicted"/>